<evidence type="ECO:0000256" key="1">
    <source>
        <dbReference type="SAM" id="MobiDB-lite"/>
    </source>
</evidence>
<feature type="region of interest" description="Disordered" evidence="1">
    <location>
        <begin position="536"/>
        <end position="555"/>
    </location>
</feature>
<proteinExistence type="predicted"/>
<comment type="caution">
    <text evidence="2">The sequence shown here is derived from an EMBL/GenBank/DDBJ whole genome shotgun (WGS) entry which is preliminary data.</text>
</comment>
<dbReference type="RefSeq" id="WP_023927851.1">
    <property type="nucleotide sequence ID" value="NZ_KI669454.1"/>
</dbReference>
<dbReference type="HOGENOM" id="CLU_034831_0_0_7"/>
<dbReference type="Pfam" id="PF02521">
    <property type="entry name" value="HP_OMP_2"/>
    <property type="match status" value="1"/>
</dbReference>
<evidence type="ECO:0008006" key="4">
    <source>
        <dbReference type="Google" id="ProtNLM"/>
    </source>
</evidence>
<protein>
    <recommendedName>
        <fullName evidence="4">Outer membrane protein</fullName>
    </recommendedName>
</protein>
<evidence type="ECO:0000313" key="2">
    <source>
        <dbReference type="EMBL" id="ETD23326.1"/>
    </source>
</evidence>
<feature type="compositionally biased region" description="Basic and acidic residues" evidence="1">
    <location>
        <begin position="109"/>
        <end position="118"/>
    </location>
</feature>
<reference evidence="2 3" key="1">
    <citation type="journal article" date="2014" name="Genome Announc.">
        <title>Draft genome sequences of six enterohepatic helicobacter species isolated from humans and one from rhesus macaques.</title>
        <authorList>
            <person name="Shen Z."/>
            <person name="Sheh A."/>
            <person name="Young S.K."/>
            <person name="Abouelliel A."/>
            <person name="Ward D.V."/>
            <person name="Earl A.M."/>
            <person name="Fox J.G."/>
        </authorList>
    </citation>
    <scope>NUCLEOTIDE SEQUENCE [LARGE SCALE GENOMIC DNA]</scope>
    <source>
        <strain evidence="2 3">MIT 99-5501</strain>
    </source>
</reference>
<keyword evidence="3" id="KW-1185">Reference proteome</keyword>
<sequence>MQGHKTISSKKAREKIKPISASKNAKNSVVFGSLFLACFAFGEPLSNAQSNSQSSLQFSAQSNPQSSEANSYTGDNAESSLDSSKDFGTDSSLDLSSSDSSQKPSFSKDSSKDTDTKPVKKPTSIVEGEKFSLIYTGWVESFSKIGFNNQSIDANLGKYPTDSFSAMVGSFGLKSELKSQIQTLKAGLSVTAGALVYDSSSEPYPGGTGSVMNEYIGMWEGFDLQGKSSVKRHYYVVNNAYLDYELKLGAKSGFYLKGGRYESSAEYMSGYTQGFEVGLNLGNLKLWWFSSYGRAFAYGQWLVDFYAPRGYVDNSGKFIHNGIHAFKATYSFLGLDIIPAVYFSKGTYIAPIIEARYDSKRDFDGKGFRSQTTVHFMNPLHESRVVGNYRYGDLVGKEAQTLYIKQRFDINQYNFGLGLYKNFGNANAYIGTIGNPLSLDLWTTTAYDLGRNISDMIGKDAITPFVFVGGKHFDNRFSWNLISRYSDSRRSEEASIAGSFSYALGGGLSVGVKLEWLRDATKAGYRVGSNGSGSINGVAGASSEDTTKSTPKRTDDRSHSFIWVRYEF</sequence>
<dbReference type="OrthoDB" id="5328533at2"/>
<organism evidence="2 3">
    <name type="scientific">Helicobacter macacae MIT 99-5501</name>
    <dbReference type="NCBI Taxonomy" id="1357400"/>
    <lineage>
        <taxon>Bacteria</taxon>
        <taxon>Pseudomonadati</taxon>
        <taxon>Campylobacterota</taxon>
        <taxon>Epsilonproteobacteria</taxon>
        <taxon>Campylobacterales</taxon>
        <taxon>Helicobacteraceae</taxon>
        <taxon>Helicobacter</taxon>
    </lineage>
</organism>
<dbReference type="InterPro" id="IPR003678">
    <property type="entry name" value="Put_OMP"/>
</dbReference>
<name>V8C994_9HELI</name>
<gene>
    <name evidence="2" type="ORF">HMPREF2086_01125</name>
</gene>
<feature type="region of interest" description="Disordered" evidence="1">
    <location>
        <begin position="1"/>
        <end position="22"/>
    </location>
</feature>
<dbReference type="AlphaFoldDB" id="V8C994"/>
<feature type="region of interest" description="Disordered" evidence="1">
    <location>
        <begin position="47"/>
        <end position="122"/>
    </location>
</feature>
<dbReference type="PATRIC" id="fig|1357400.3.peg.1527"/>
<evidence type="ECO:0000313" key="3">
    <source>
        <dbReference type="Proteomes" id="UP000018731"/>
    </source>
</evidence>
<feature type="compositionally biased region" description="Polar residues" evidence="1">
    <location>
        <begin position="64"/>
        <end position="82"/>
    </location>
</feature>
<dbReference type="STRING" id="1357400.HMPREF2086_01125"/>
<accession>V8C994</accession>
<dbReference type="Proteomes" id="UP000018731">
    <property type="component" value="Unassembled WGS sequence"/>
</dbReference>
<feature type="compositionally biased region" description="Low complexity" evidence="1">
    <location>
        <begin position="47"/>
        <end position="63"/>
    </location>
</feature>
<feature type="compositionally biased region" description="Low complexity" evidence="1">
    <location>
        <begin position="89"/>
        <end position="108"/>
    </location>
</feature>
<dbReference type="EMBL" id="AZJI01000005">
    <property type="protein sequence ID" value="ETD23326.1"/>
    <property type="molecule type" value="Genomic_DNA"/>
</dbReference>